<protein>
    <submittedName>
        <fullName evidence="1">Uncharacterized protein</fullName>
    </submittedName>
</protein>
<gene>
    <name evidence="1" type="ORF">BV25DRAFT_1823363</name>
</gene>
<accession>A0ACB8T8A8</accession>
<reference evidence="1" key="1">
    <citation type="submission" date="2021-03" db="EMBL/GenBank/DDBJ databases">
        <authorList>
            <consortium name="DOE Joint Genome Institute"/>
            <person name="Ahrendt S."/>
            <person name="Looney B.P."/>
            <person name="Miyauchi S."/>
            <person name="Morin E."/>
            <person name="Drula E."/>
            <person name="Courty P.E."/>
            <person name="Chicoki N."/>
            <person name="Fauchery L."/>
            <person name="Kohler A."/>
            <person name="Kuo A."/>
            <person name="Labutti K."/>
            <person name="Pangilinan J."/>
            <person name="Lipzen A."/>
            <person name="Riley R."/>
            <person name="Andreopoulos W."/>
            <person name="He G."/>
            <person name="Johnson J."/>
            <person name="Barry K.W."/>
            <person name="Grigoriev I.V."/>
            <person name="Nagy L."/>
            <person name="Hibbett D."/>
            <person name="Henrissat B."/>
            <person name="Matheny P.B."/>
            <person name="Labbe J."/>
            <person name="Martin F."/>
        </authorList>
    </citation>
    <scope>NUCLEOTIDE SEQUENCE</scope>
    <source>
        <strain evidence="1">HHB10654</strain>
    </source>
</reference>
<dbReference type="EMBL" id="MU277199">
    <property type="protein sequence ID" value="KAI0064376.1"/>
    <property type="molecule type" value="Genomic_DNA"/>
</dbReference>
<evidence type="ECO:0000313" key="1">
    <source>
        <dbReference type="EMBL" id="KAI0064376.1"/>
    </source>
</evidence>
<proteinExistence type="predicted"/>
<evidence type="ECO:0000313" key="2">
    <source>
        <dbReference type="Proteomes" id="UP000814140"/>
    </source>
</evidence>
<comment type="caution">
    <text evidence="1">The sequence shown here is derived from an EMBL/GenBank/DDBJ whole genome shotgun (WGS) entry which is preliminary data.</text>
</comment>
<name>A0ACB8T8A8_9AGAM</name>
<reference evidence="1" key="2">
    <citation type="journal article" date="2022" name="New Phytol.">
        <title>Evolutionary transition to the ectomycorrhizal habit in the genomes of a hyperdiverse lineage of mushroom-forming fungi.</title>
        <authorList>
            <person name="Looney B."/>
            <person name="Miyauchi S."/>
            <person name="Morin E."/>
            <person name="Drula E."/>
            <person name="Courty P.E."/>
            <person name="Kohler A."/>
            <person name="Kuo A."/>
            <person name="LaButti K."/>
            <person name="Pangilinan J."/>
            <person name="Lipzen A."/>
            <person name="Riley R."/>
            <person name="Andreopoulos W."/>
            <person name="He G."/>
            <person name="Johnson J."/>
            <person name="Nolan M."/>
            <person name="Tritt A."/>
            <person name="Barry K.W."/>
            <person name="Grigoriev I.V."/>
            <person name="Nagy L.G."/>
            <person name="Hibbett D."/>
            <person name="Henrissat B."/>
            <person name="Matheny P.B."/>
            <person name="Labbe J."/>
            <person name="Martin F.M."/>
        </authorList>
    </citation>
    <scope>NUCLEOTIDE SEQUENCE</scope>
    <source>
        <strain evidence="1">HHB10654</strain>
    </source>
</reference>
<organism evidence="1 2">
    <name type="scientific">Artomyces pyxidatus</name>
    <dbReference type="NCBI Taxonomy" id="48021"/>
    <lineage>
        <taxon>Eukaryota</taxon>
        <taxon>Fungi</taxon>
        <taxon>Dikarya</taxon>
        <taxon>Basidiomycota</taxon>
        <taxon>Agaricomycotina</taxon>
        <taxon>Agaricomycetes</taxon>
        <taxon>Russulales</taxon>
        <taxon>Auriscalpiaceae</taxon>
        <taxon>Artomyces</taxon>
    </lineage>
</organism>
<dbReference type="Proteomes" id="UP000814140">
    <property type="component" value="Unassembled WGS sequence"/>
</dbReference>
<keyword evidence="2" id="KW-1185">Reference proteome</keyword>
<sequence>MNTVKSMVVGWVSLISVAGVSFYYAKKNINERRKHQELLGARPSAKLDWKERVAQEEAQRTSVAKPEDGRAKAPSPHDTGTKGHVP</sequence>